<keyword evidence="3" id="KW-1185">Reference proteome</keyword>
<dbReference type="PANTHER" id="PTHR30024">
    <property type="entry name" value="ALIPHATIC SULFONATES-BINDING PROTEIN-RELATED"/>
    <property type="match status" value="1"/>
</dbReference>
<evidence type="ECO:0000259" key="1">
    <source>
        <dbReference type="Pfam" id="PF09084"/>
    </source>
</evidence>
<proteinExistence type="predicted"/>
<dbReference type="PROSITE" id="PS51318">
    <property type="entry name" value="TAT"/>
    <property type="match status" value="1"/>
</dbReference>
<dbReference type="Proteomes" id="UP001494588">
    <property type="component" value="Unassembled WGS sequence"/>
</dbReference>
<accession>A0ABU9Q930</accession>
<evidence type="ECO:0000313" key="3">
    <source>
        <dbReference type="Proteomes" id="UP001494588"/>
    </source>
</evidence>
<dbReference type="InterPro" id="IPR006311">
    <property type="entry name" value="TAT_signal"/>
</dbReference>
<dbReference type="SUPFAM" id="SSF53850">
    <property type="entry name" value="Periplasmic binding protein-like II"/>
    <property type="match status" value="1"/>
</dbReference>
<dbReference type="Gene3D" id="3.40.190.10">
    <property type="entry name" value="Periplasmic binding protein-like II"/>
    <property type="match status" value="2"/>
</dbReference>
<feature type="domain" description="SsuA/THI5-like" evidence="1">
    <location>
        <begin position="58"/>
        <end position="196"/>
    </location>
</feature>
<evidence type="ECO:0000313" key="2">
    <source>
        <dbReference type="EMBL" id="MEM5285892.1"/>
    </source>
</evidence>
<dbReference type="InterPro" id="IPR015168">
    <property type="entry name" value="SsuA/THI5"/>
</dbReference>
<reference evidence="2 3" key="1">
    <citation type="submission" date="2024-01" db="EMBL/GenBank/DDBJ databases">
        <title>The diversity of rhizobia nodulating Mimosa spp. in eleven states of Brazil covering several biomes is determined by host plant, location, and edaphic factors.</title>
        <authorList>
            <person name="Rouws L."/>
            <person name="Barauna A."/>
            <person name="Beukes C."/>
            <person name="De Faria S.M."/>
            <person name="Gross E."/>
            <person name="Dos Reis Junior F.B."/>
            <person name="Simon M."/>
            <person name="Maluk M."/>
            <person name="Odee D.W."/>
            <person name="Kenicer G."/>
            <person name="Young J.P.W."/>
            <person name="Reis V.M."/>
            <person name="Zilli J."/>
            <person name="James E.K."/>
        </authorList>
    </citation>
    <scope>NUCLEOTIDE SEQUENCE [LARGE SCALE GENOMIC DNA]</scope>
    <source>
        <strain evidence="2 3">JPY77</strain>
    </source>
</reference>
<organism evidence="2 3">
    <name type="scientific">Paraburkholderia sabiae</name>
    <dbReference type="NCBI Taxonomy" id="273251"/>
    <lineage>
        <taxon>Bacteria</taxon>
        <taxon>Pseudomonadati</taxon>
        <taxon>Pseudomonadota</taxon>
        <taxon>Betaproteobacteria</taxon>
        <taxon>Burkholderiales</taxon>
        <taxon>Burkholderiaceae</taxon>
        <taxon>Paraburkholderia</taxon>
    </lineage>
</organism>
<protein>
    <submittedName>
        <fullName evidence="2">ABC transporter substrate-binding protein</fullName>
    </submittedName>
</protein>
<dbReference type="Pfam" id="PF09084">
    <property type="entry name" value="NMT1"/>
    <property type="match status" value="1"/>
</dbReference>
<gene>
    <name evidence="2" type="ORF">V4C55_09230</name>
</gene>
<comment type="caution">
    <text evidence="2">The sequence shown here is derived from an EMBL/GenBank/DDBJ whole genome shotgun (WGS) entry which is preliminary data.</text>
</comment>
<dbReference type="RefSeq" id="WP_201647022.1">
    <property type="nucleotide sequence ID" value="NZ_CAJHCS010000001.1"/>
</dbReference>
<dbReference type="EMBL" id="JAZHGC010000006">
    <property type="protein sequence ID" value="MEM5285892.1"/>
    <property type="molecule type" value="Genomic_DNA"/>
</dbReference>
<sequence length="338" mass="35975">MTQSFSRRRFLRGAGLLGLSVAAGGLATPFIARGAASQIRIVSNPGLENATLNALMDELGYFRRFGVNAMIAQIPGATGPFDAIAAGAADVCMVSGYNMVLSRIAQGARVKIVGAGMKKCALTVFARPDGIKTLADLKGKTVAVGPKSGLLHTLMLQLMKEKGLDASQINFVDKGSNDQCYEAVVKNEADACCASISHLNDGDGLVVIDEGNMWQALPGCIFQTAYASDAALRDKREGLVAIMAAYGALYDYLMSPASHDAFFEARKRAQKHFDKASAQAIWDFNQAQRPYSKDLSLTSGEIGYLQDMFIALGSLKQKQPFAEVADMSAAKAAAKLVI</sequence>
<name>A0ABU9Q930_9BURK</name>